<name>B4D682_9BACT</name>
<sequence length="1228" mass="131691">MKQPLPFFVSLSLAMAVAGPSSTLRAAEAVDYAAKVAPIFQERCVDCHGGDDADGDFSLETYQDLIKGGKAGKVIEPGKAQDSLLVKFIEGRSGKEGKNKFMPPGKKEHLKPEEIALIRQWIDAGAQPPVAPMKLADVLATLPKIAPKAAHKKAIQALAFSPQAKVIAVGTYATVQLLDATTREPVRTIEGVEGKVNALRFSKDGSMLFAAAGDPGIGGIAYQWKVADGSLVHKFEGHKDALYALALSPDGQTLATGSYDQKIKLWNVADGKEIRTLTGHNGGVNALSFRPDGKVLASASVDRTVKLWDMAEGKRLDTLSQPLKEQSAVAFSPDGKTLVAGGADNRIRVWKVSDQAEEGSNPLLYTRFAHEGAILNLAYSPDGKQLVSTAADRTVKVWNAADVTEQLLLETQPDWSPGLTLLDGGILALGRLDGSLAFYNSTTGKPAKAPKPMVTAAMAKPAKPAMPPVPEIALLEPRGVQSGTTTKVKLRGKNLAGIKEVKFSVAGLSATVAQDEKGMGAELTITAEAKVPRSPVEMSVITATGESAKQKLFVDYLPQIVAPAAQESVTLDKLPINVWGTLAGTGQQDNYRFHAKKGETVIFDLAAKRLESKMQTPRLEILDDEHKLVAANNGLDSGADPFLAFTAPHDGEYTVRVLEITLEGSPAHIYRLTAGVLPYVTGWWPLSVPANSDATIHLVGYNLAGETMKVKAGADGEVKLPLDTDAYRSRVSMRVLASTMPEILEQEPNDTPGHAQPITIPASVNGRLYVKDQPDTPDADLYSFEAEKGQQLVIETRAAMLGSPADTKIEVLDTKGEPVPRMLLQATKDSWLTLRSADASSAGIRLGQFAEMELNDYMYFNGEIVKISRLARGPDADMVFYTRNNVRRAYFDTSGAGHGLDEPCYVVEPKPIGSKIVQNGLPVFTLNYANDDDGERELGKDSRLLFTAPAKGRYIVRVTDTRGWSGERFTYRLIVRPPEPDFTVALASKGAMNIPVGSGEQFVVKVDRKDDWEGDVRVDVSNVPDGFYVTTPVVVQAGHLSATGSIYALPGAKQGAADFSKMKLSATAMVNGKETSKPVLGLDPISVVAPARQVLFIEPDVAGKPAGDGKTVPAKPYELTLAPGDRVSAWLRVDRHGNEAIIALDVENLPHGVIVDSIGLNGVQIRANENEREVFLSCAKWVPEQDRLIQVVTGNAGANESIEGLESSFPVLLKVRKAPKAVAMGAKP</sequence>
<evidence type="ECO:0000256" key="1">
    <source>
        <dbReference type="ARBA" id="ARBA00022574"/>
    </source>
</evidence>
<dbReference type="PANTHER" id="PTHR44129">
    <property type="entry name" value="WD REPEAT-CONTAINING PROTEIN POP1"/>
    <property type="match status" value="1"/>
</dbReference>
<dbReference type="SMART" id="SM00320">
    <property type="entry name" value="WD40"/>
    <property type="match status" value="6"/>
</dbReference>
<dbReference type="Gene3D" id="2.60.120.380">
    <property type="match status" value="2"/>
</dbReference>
<evidence type="ECO:0000256" key="3">
    <source>
        <dbReference type="ARBA" id="ARBA00022723"/>
    </source>
</evidence>
<dbReference type="InParanoid" id="B4D682"/>
<feature type="repeat" description="WD" evidence="6">
    <location>
        <begin position="277"/>
        <end position="318"/>
    </location>
</feature>
<keyword evidence="5 7" id="KW-0408">Iron</keyword>
<evidence type="ECO:0000256" key="5">
    <source>
        <dbReference type="ARBA" id="ARBA00023004"/>
    </source>
</evidence>
<dbReference type="Gene3D" id="1.10.760.10">
    <property type="entry name" value="Cytochrome c-like domain"/>
    <property type="match status" value="1"/>
</dbReference>
<dbReference type="InterPro" id="IPR009056">
    <property type="entry name" value="Cyt_c-like_dom"/>
</dbReference>
<dbReference type="AlphaFoldDB" id="B4D682"/>
<dbReference type="InterPro" id="IPR015943">
    <property type="entry name" value="WD40/YVTN_repeat-like_dom_sf"/>
</dbReference>
<gene>
    <name evidence="10" type="ORF">CfE428DRAFT_4421</name>
</gene>
<dbReference type="CDD" id="cd00200">
    <property type="entry name" value="WD40"/>
    <property type="match status" value="1"/>
</dbReference>
<evidence type="ECO:0000313" key="11">
    <source>
        <dbReference type="Proteomes" id="UP000005824"/>
    </source>
</evidence>
<proteinExistence type="predicted"/>
<dbReference type="GO" id="GO:0020037">
    <property type="term" value="F:heme binding"/>
    <property type="evidence" value="ECO:0007669"/>
    <property type="project" value="InterPro"/>
</dbReference>
<dbReference type="GO" id="GO:0046872">
    <property type="term" value="F:metal ion binding"/>
    <property type="evidence" value="ECO:0007669"/>
    <property type="project" value="UniProtKB-KW"/>
</dbReference>
<evidence type="ECO:0000256" key="8">
    <source>
        <dbReference type="SAM" id="SignalP"/>
    </source>
</evidence>
<dbReference type="InterPro" id="IPR019775">
    <property type="entry name" value="WD40_repeat_CS"/>
</dbReference>
<comment type="caution">
    <text evidence="10">The sequence shown here is derived from an EMBL/GenBank/DDBJ whole genome shotgun (WGS) entry which is preliminary data.</text>
</comment>
<feature type="repeat" description="WD" evidence="6">
    <location>
        <begin position="235"/>
        <end position="276"/>
    </location>
</feature>
<reference evidence="10 11" key="1">
    <citation type="journal article" date="2011" name="J. Bacteriol.">
        <title>Genome sequence of Chthoniobacter flavus Ellin428, an aerobic heterotrophic soil bacterium.</title>
        <authorList>
            <person name="Kant R."/>
            <person name="van Passel M.W."/>
            <person name="Palva A."/>
            <person name="Lucas S."/>
            <person name="Lapidus A."/>
            <person name="Glavina Del Rio T."/>
            <person name="Dalin E."/>
            <person name="Tice H."/>
            <person name="Bruce D."/>
            <person name="Goodwin L."/>
            <person name="Pitluck S."/>
            <person name="Larimer F.W."/>
            <person name="Land M.L."/>
            <person name="Hauser L."/>
            <person name="Sangwan P."/>
            <person name="de Vos W.M."/>
            <person name="Janssen P.H."/>
            <person name="Smidt H."/>
        </authorList>
    </citation>
    <scope>NUCLEOTIDE SEQUENCE [LARGE SCALE GENOMIC DNA]</scope>
    <source>
        <strain evidence="10 11">Ellin428</strain>
    </source>
</reference>
<dbReference type="PRINTS" id="PR00320">
    <property type="entry name" value="GPROTEINBRPT"/>
</dbReference>
<dbReference type="EMBL" id="ABVL01000015">
    <property type="protein sequence ID" value="EDY17991.1"/>
    <property type="molecule type" value="Genomic_DNA"/>
</dbReference>
<dbReference type="PROSITE" id="PS50294">
    <property type="entry name" value="WD_REPEATS_REGION"/>
    <property type="match status" value="4"/>
</dbReference>
<accession>B4D682</accession>
<keyword evidence="11" id="KW-1185">Reference proteome</keyword>
<dbReference type="InterPro" id="IPR036909">
    <property type="entry name" value="Cyt_c-like_dom_sf"/>
</dbReference>
<dbReference type="Pfam" id="PF07635">
    <property type="entry name" value="PSCyt1"/>
    <property type="match status" value="1"/>
</dbReference>
<feature type="chain" id="PRO_5002803225" evidence="8">
    <location>
        <begin position="27"/>
        <end position="1228"/>
    </location>
</feature>
<evidence type="ECO:0000256" key="2">
    <source>
        <dbReference type="ARBA" id="ARBA00022617"/>
    </source>
</evidence>
<dbReference type="PROSITE" id="PS00678">
    <property type="entry name" value="WD_REPEATS_1"/>
    <property type="match status" value="2"/>
</dbReference>
<evidence type="ECO:0000259" key="9">
    <source>
        <dbReference type="PROSITE" id="PS51007"/>
    </source>
</evidence>
<evidence type="ECO:0000256" key="4">
    <source>
        <dbReference type="ARBA" id="ARBA00022737"/>
    </source>
</evidence>
<dbReference type="InterPro" id="IPR020472">
    <property type="entry name" value="WD40_PAC1"/>
</dbReference>
<feature type="domain" description="Cytochrome c" evidence="9">
    <location>
        <begin position="31"/>
        <end position="126"/>
    </location>
</feature>
<dbReference type="InterPro" id="IPR036322">
    <property type="entry name" value="WD40_repeat_dom_sf"/>
</dbReference>
<keyword evidence="8" id="KW-0732">Signal</keyword>
<dbReference type="GO" id="GO:0009055">
    <property type="term" value="F:electron transfer activity"/>
    <property type="evidence" value="ECO:0007669"/>
    <property type="project" value="InterPro"/>
</dbReference>
<evidence type="ECO:0000256" key="6">
    <source>
        <dbReference type="PROSITE-ProRule" id="PRU00221"/>
    </source>
</evidence>
<keyword evidence="1 6" id="KW-0853">WD repeat</keyword>
<keyword evidence="2 7" id="KW-0349">Heme</keyword>
<dbReference type="Gene3D" id="2.130.10.10">
    <property type="entry name" value="YVTN repeat-like/Quinoprotein amine dehydrogenase"/>
    <property type="match status" value="3"/>
</dbReference>
<dbReference type="STRING" id="497964.CfE428DRAFT_4421"/>
<protein>
    <submittedName>
        <fullName evidence="10">WD-40 repeat protein</fullName>
    </submittedName>
</protein>
<dbReference type="InterPro" id="IPR050349">
    <property type="entry name" value="WD_LIS1/nudF_dynein_reg"/>
</dbReference>
<keyword evidence="4" id="KW-0677">Repeat</keyword>
<feature type="repeat" description="WD" evidence="6">
    <location>
        <begin position="367"/>
        <end position="399"/>
    </location>
</feature>
<dbReference type="Proteomes" id="UP000005824">
    <property type="component" value="Unassembled WGS sequence"/>
</dbReference>
<dbReference type="InterPro" id="IPR011429">
    <property type="entry name" value="Cyt_c_Planctomycete-type"/>
</dbReference>
<dbReference type="SUPFAM" id="SSF46626">
    <property type="entry name" value="Cytochrome c"/>
    <property type="match status" value="1"/>
</dbReference>
<dbReference type="InterPro" id="IPR001680">
    <property type="entry name" value="WD40_rpt"/>
</dbReference>
<keyword evidence="3 7" id="KW-0479">Metal-binding</keyword>
<dbReference type="PROSITE" id="PS51007">
    <property type="entry name" value="CYTC"/>
    <property type="match status" value="1"/>
</dbReference>
<dbReference type="Pfam" id="PF00400">
    <property type="entry name" value="WD40"/>
    <property type="match status" value="5"/>
</dbReference>
<organism evidence="10 11">
    <name type="scientific">Chthoniobacter flavus Ellin428</name>
    <dbReference type="NCBI Taxonomy" id="497964"/>
    <lineage>
        <taxon>Bacteria</taxon>
        <taxon>Pseudomonadati</taxon>
        <taxon>Verrucomicrobiota</taxon>
        <taxon>Spartobacteria</taxon>
        <taxon>Chthoniobacterales</taxon>
        <taxon>Chthoniobacteraceae</taxon>
        <taxon>Chthoniobacter</taxon>
    </lineage>
</organism>
<evidence type="ECO:0000256" key="7">
    <source>
        <dbReference type="PROSITE-ProRule" id="PRU00433"/>
    </source>
</evidence>
<dbReference type="RefSeq" id="WP_006981744.1">
    <property type="nucleotide sequence ID" value="NZ_ABVL01000015.1"/>
</dbReference>
<dbReference type="SUPFAM" id="SSF50978">
    <property type="entry name" value="WD40 repeat-like"/>
    <property type="match status" value="1"/>
</dbReference>
<dbReference type="eggNOG" id="COG2319">
    <property type="taxonomic scope" value="Bacteria"/>
</dbReference>
<feature type="repeat" description="WD" evidence="6">
    <location>
        <begin position="328"/>
        <end position="360"/>
    </location>
</feature>
<dbReference type="PROSITE" id="PS50082">
    <property type="entry name" value="WD_REPEATS_2"/>
    <property type="match status" value="4"/>
</dbReference>
<evidence type="ECO:0000313" key="10">
    <source>
        <dbReference type="EMBL" id="EDY17991.1"/>
    </source>
</evidence>
<feature type="signal peptide" evidence="8">
    <location>
        <begin position="1"/>
        <end position="26"/>
    </location>
</feature>